<comment type="caution">
    <text evidence="1">The sequence shown here is derived from an EMBL/GenBank/DDBJ whole genome shotgun (WGS) entry which is preliminary data.</text>
</comment>
<name>A0A3D9UNN7_9GAMM</name>
<dbReference type="AlphaFoldDB" id="A0A3D9UNN7"/>
<dbReference type="Pfam" id="PF05947">
    <property type="entry name" value="T6SS_TssF"/>
    <property type="match status" value="1"/>
</dbReference>
<dbReference type="RefSeq" id="WP_115827032.1">
    <property type="nucleotide sequence ID" value="NZ_QTUB01000001.1"/>
</dbReference>
<dbReference type="EMBL" id="QTUB01000001">
    <property type="protein sequence ID" value="REF28255.1"/>
    <property type="molecule type" value="Genomic_DNA"/>
</dbReference>
<dbReference type="Proteomes" id="UP000256294">
    <property type="component" value="Unassembled WGS sequence"/>
</dbReference>
<dbReference type="PANTHER" id="PTHR35370">
    <property type="entry name" value="CYTOPLASMIC PROTEIN-RELATED-RELATED"/>
    <property type="match status" value="1"/>
</dbReference>
<evidence type="ECO:0000313" key="2">
    <source>
        <dbReference type="Proteomes" id="UP000256294"/>
    </source>
</evidence>
<reference evidence="1 2" key="1">
    <citation type="submission" date="2018-08" db="EMBL/GenBank/DDBJ databases">
        <title>Genomic Encyclopedia of Archaeal and Bacterial Type Strains, Phase II (KMG-II): from individual species to whole genera.</title>
        <authorList>
            <person name="Goeker M."/>
        </authorList>
    </citation>
    <scope>NUCLEOTIDE SEQUENCE [LARGE SCALE GENOMIC DNA]</scope>
    <source>
        <strain evidence="1 2">DSM 17905</strain>
    </source>
</reference>
<accession>A0A3D9UNN7</accession>
<protein>
    <submittedName>
        <fullName evidence="1">Type VI secretion system protein ImpG</fullName>
    </submittedName>
</protein>
<dbReference type="PANTHER" id="PTHR35370:SF1">
    <property type="entry name" value="TYPE VI SECRETION SYSTEM COMPONENT TSSF1"/>
    <property type="match status" value="1"/>
</dbReference>
<organism evidence="1 2">
    <name type="scientific">Xenorhabdus cabanillasii</name>
    <dbReference type="NCBI Taxonomy" id="351673"/>
    <lineage>
        <taxon>Bacteria</taxon>
        <taxon>Pseudomonadati</taxon>
        <taxon>Pseudomonadota</taxon>
        <taxon>Gammaproteobacteria</taxon>
        <taxon>Enterobacterales</taxon>
        <taxon>Morganellaceae</taxon>
        <taxon>Xenorhabdus</taxon>
    </lineage>
</organism>
<evidence type="ECO:0000313" key="1">
    <source>
        <dbReference type="EMBL" id="REF28255.1"/>
    </source>
</evidence>
<sequence>MDFFQYYYQWELDYLKQLGKLSGEEKPHLAKILGEYDPDIERVNQGFSALMARVHQKVDDAFPELTLPLLQRLNALPVKGIPATSIVQFNAAEGDDITVTLPKYSEVSSSSTGTKFLTSRACDIEPLILVARNITYQAETSCITLTFQYTGRDDHWLIRPISLFLSSDAAIADNLMQALCQTLIGAELHQNGLTYPAEPLWFEPMSGTSRLISPSPTSAEGNWAPQILMESLYLPHVHHFLTLNLPTVMCHRLSMTESRQFSVILKLNHVLSLSEAQLSDAFHLHCVPAVNLEPESQLTLAFAPDTARYPLPLPPQQGILHITDLALKDEPGKERGKRCQFYPMSEFTHFFRHADEEIWFYALDITRDLLERLEYALIFYDRYARPMEKAPEQEFTCHFVAFATELPTLAKGDICYTSEDIPDSLQARNLTPTAPSYPPVTDSSRYWQLLSHYGANGFWLNSVSSLKQLLLDYDFYADLDRHIHRDIKRMAAGILAIQSEPGDWLIRGIPHRCVHIELTLDESVYTGQGELFRFANALYQFLPFCLTEDMRMRMTVIGNTSNLRWRLSPCPLQGYRPIM</sequence>
<dbReference type="InterPro" id="IPR010272">
    <property type="entry name" value="T6SS_TssF"/>
</dbReference>
<keyword evidence="2" id="KW-1185">Reference proteome</keyword>
<proteinExistence type="predicted"/>
<gene>
    <name evidence="1" type="ORF">BDD26_3136</name>
</gene>